<evidence type="ECO:0000256" key="1">
    <source>
        <dbReference type="SAM" id="Coils"/>
    </source>
</evidence>
<feature type="coiled-coil region" evidence="1">
    <location>
        <begin position="23"/>
        <end position="53"/>
    </location>
</feature>
<evidence type="ECO:0000313" key="2">
    <source>
        <dbReference type="EMBL" id="SUY82981.1"/>
    </source>
</evidence>
<organism evidence="2">
    <name type="scientific">Clostridioides difficile</name>
    <name type="common">Peptoclostridium difficile</name>
    <dbReference type="NCBI Taxonomy" id="1496"/>
    <lineage>
        <taxon>Bacteria</taxon>
        <taxon>Bacillati</taxon>
        <taxon>Bacillota</taxon>
        <taxon>Clostridia</taxon>
        <taxon>Peptostreptococcales</taxon>
        <taxon>Peptostreptococcaceae</taxon>
        <taxon>Clostridioides</taxon>
    </lineage>
</organism>
<proteinExistence type="predicted"/>
<accession>A0A381KLM7</accession>
<keyword evidence="1" id="KW-0175">Coiled coil</keyword>
<protein>
    <submittedName>
        <fullName evidence="2">Oligoendopeptidase F</fullName>
    </submittedName>
</protein>
<name>A0A381KLM7_CLODI</name>
<sequence>MGTDRSTIEEKYKWKIDKMYSSKEEIEKDISKVKNLIQEVKEYKGKLLRVRRTYIKY</sequence>
<dbReference type="AlphaFoldDB" id="A0A381KLM7"/>
<gene>
    <name evidence="2" type="ORF">NCTC13307_04093</name>
</gene>
<reference evidence="2" key="1">
    <citation type="submission" date="2018-06" db="EMBL/GenBank/DDBJ databases">
        <authorList>
            <consortium name="Pathogen Informatics"/>
            <person name="Doyle S."/>
        </authorList>
    </citation>
    <scope>NUCLEOTIDE SEQUENCE</scope>
    <source>
        <strain evidence="2">NCTC13307</strain>
    </source>
</reference>
<dbReference type="EMBL" id="UFWD01000002">
    <property type="protein sequence ID" value="SUY82981.1"/>
    <property type="molecule type" value="Genomic_DNA"/>
</dbReference>